<dbReference type="Gene3D" id="1.10.150.80">
    <property type="entry name" value="HRDC domain"/>
    <property type="match status" value="1"/>
</dbReference>
<evidence type="ECO:0000259" key="2">
    <source>
        <dbReference type="PROSITE" id="PS50967"/>
    </source>
</evidence>
<name>A0A2K8U7X4_9GAMM</name>
<dbReference type="SMART" id="SM00341">
    <property type="entry name" value="HRDC"/>
    <property type="match status" value="1"/>
</dbReference>
<evidence type="ECO:0000256" key="1">
    <source>
        <dbReference type="SAM" id="MobiDB-lite"/>
    </source>
</evidence>
<feature type="region of interest" description="Disordered" evidence="1">
    <location>
        <begin position="205"/>
        <end position="225"/>
    </location>
</feature>
<dbReference type="AlphaFoldDB" id="A0A2K8U7X4"/>
<dbReference type="GO" id="GO:0000166">
    <property type="term" value="F:nucleotide binding"/>
    <property type="evidence" value="ECO:0007669"/>
    <property type="project" value="InterPro"/>
</dbReference>
<keyword evidence="4" id="KW-1185">Reference proteome</keyword>
<evidence type="ECO:0000313" key="4">
    <source>
        <dbReference type="Proteomes" id="UP000232638"/>
    </source>
</evidence>
<dbReference type="PROSITE" id="PS50967">
    <property type="entry name" value="HRDC"/>
    <property type="match status" value="1"/>
</dbReference>
<feature type="compositionally biased region" description="Pro residues" evidence="1">
    <location>
        <begin position="207"/>
        <end position="225"/>
    </location>
</feature>
<dbReference type="EMBL" id="CP020370">
    <property type="protein sequence ID" value="AUB81692.1"/>
    <property type="molecule type" value="Genomic_DNA"/>
</dbReference>
<dbReference type="InterPro" id="IPR002121">
    <property type="entry name" value="HRDC_dom"/>
</dbReference>
<feature type="region of interest" description="Disordered" evidence="1">
    <location>
        <begin position="1"/>
        <end position="47"/>
    </location>
</feature>
<proteinExistence type="predicted"/>
<feature type="compositionally biased region" description="Pro residues" evidence="1">
    <location>
        <begin position="1"/>
        <end position="12"/>
    </location>
</feature>
<organism evidence="3 4">
    <name type="scientific">Candidatus Thiodictyon syntrophicum</name>
    <dbReference type="NCBI Taxonomy" id="1166950"/>
    <lineage>
        <taxon>Bacteria</taxon>
        <taxon>Pseudomonadati</taxon>
        <taxon>Pseudomonadota</taxon>
        <taxon>Gammaproteobacteria</taxon>
        <taxon>Chromatiales</taxon>
        <taxon>Chromatiaceae</taxon>
        <taxon>Thiodictyon</taxon>
    </lineage>
</organism>
<sequence>MKAPSPPAPPPRGEGRRWTPKEEVSGARVCPPPPPSGEGVGGRGAGFDCTGKRVMNIRVVTLRYSEGLQGFPEDALRAATAGHEVLEVREHFFVLGGIPHLALVVMLADGPGNGQRPPSRPEDDPGLTLPEALRPLYRDLREWRNETAKKAGIPSYTILRNTQLAEICKRLPRTLAALREIDGIGEATCTKYGAALLALLPKEAPAAPAPAPAAAPPAGPAEPRR</sequence>
<dbReference type="SUPFAM" id="SSF47819">
    <property type="entry name" value="HRDC-like"/>
    <property type="match status" value="1"/>
</dbReference>
<accession>A0A2K8U7X4</accession>
<feature type="compositionally biased region" description="Basic and acidic residues" evidence="1">
    <location>
        <begin position="13"/>
        <end position="25"/>
    </location>
</feature>
<reference evidence="3 4" key="1">
    <citation type="submission" date="2017-03" db="EMBL/GenBank/DDBJ databases">
        <title>Complete genome sequence of Candidatus 'Thiodictyon syntrophicum' sp. nov. strain Cad16T, a photolithoautotroph purple sulfur bacterium isolated from an alpine meromictic lake.</title>
        <authorList>
            <person name="Luedin S.M."/>
            <person name="Pothier J.F."/>
            <person name="Danza F."/>
            <person name="Storelli N."/>
            <person name="Wittwer M."/>
            <person name="Tonolla M."/>
        </authorList>
    </citation>
    <scope>NUCLEOTIDE SEQUENCE [LARGE SCALE GENOMIC DNA]</scope>
    <source>
        <strain evidence="3 4">Cad16T</strain>
    </source>
</reference>
<feature type="domain" description="HRDC" evidence="2">
    <location>
        <begin position="130"/>
        <end position="210"/>
    </location>
</feature>
<protein>
    <recommendedName>
        <fullName evidence="2">HRDC domain-containing protein</fullName>
    </recommendedName>
</protein>
<dbReference type="Proteomes" id="UP000232638">
    <property type="component" value="Chromosome"/>
</dbReference>
<dbReference type="InterPro" id="IPR044876">
    <property type="entry name" value="HRDC_dom_sf"/>
</dbReference>
<evidence type="ECO:0000313" key="3">
    <source>
        <dbReference type="EMBL" id="AUB81692.1"/>
    </source>
</evidence>
<dbReference type="KEGG" id="tsy:THSYN_12445"/>
<dbReference type="GO" id="GO:0003676">
    <property type="term" value="F:nucleic acid binding"/>
    <property type="evidence" value="ECO:0007669"/>
    <property type="project" value="InterPro"/>
</dbReference>
<dbReference type="InterPro" id="IPR010997">
    <property type="entry name" value="HRDC-like_sf"/>
</dbReference>
<gene>
    <name evidence="3" type="ORF">THSYN_12445</name>
</gene>
<dbReference type="Pfam" id="PF00570">
    <property type="entry name" value="HRDC"/>
    <property type="match status" value="1"/>
</dbReference>